<dbReference type="RefSeq" id="WP_124077398.1">
    <property type="nucleotide sequence ID" value="NZ_UWPJ01000005.1"/>
</dbReference>
<dbReference type="Proteomes" id="UP000277294">
    <property type="component" value="Unassembled WGS sequence"/>
</dbReference>
<proteinExistence type="predicted"/>
<keyword evidence="1" id="KW-0489">Methyltransferase</keyword>
<dbReference type="OrthoDB" id="9792690at2"/>
<dbReference type="NCBIfam" id="TIGR02081">
    <property type="entry name" value="metW"/>
    <property type="match status" value="1"/>
</dbReference>
<dbReference type="CDD" id="cd02440">
    <property type="entry name" value="AdoMet_MTases"/>
    <property type="match status" value="1"/>
</dbReference>
<keyword evidence="2" id="KW-1185">Reference proteome</keyword>
<dbReference type="SUPFAM" id="SSF53335">
    <property type="entry name" value="S-adenosyl-L-methionine-dependent methyltransferases"/>
    <property type="match status" value="1"/>
</dbReference>
<dbReference type="PANTHER" id="PTHR43861">
    <property type="entry name" value="TRANS-ACONITATE 2-METHYLTRANSFERASE-RELATED"/>
    <property type="match status" value="1"/>
</dbReference>
<organism evidence="1 2">
    <name type="scientific">Pigmentiphaga humi</name>
    <dbReference type="NCBI Taxonomy" id="2478468"/>
    <lineage>
        <taxon>Bacteria</taxon>
        <taxon>Pseudomonadati</taxon>
        <taxon>Pseudomonadota</taxon>
        <taxon>Betaproteobacteria</taxon>
        <taxon>Burkholderiales</taxon>
        <taxon>Alcaligenaceae</taxon>
        <taxon>Pigmentiphaga</taxon>
    </lineage>
</organism>
<dbReference type="Gene3D" id="3.40.50.150">
    <property type="entry name" value="Vaccinia Virus protein VP39"/>
    <property type="match status" value="1"/>
</dbReference>
<protein>
    <submittedName>
        <fullName evidence="1">Demethylrebeccamycin-D-glucose O-methyltransferase</fullName>
        <ecNumber evidence="1">2.1.1.164</ecNumber>
    </submittedName>
</protein>
<reference evidence="1 2" key="1">
    <citation type="submission" date="2018-10" db="EMBL/GenBank/DDBJ databases">
        <authorList>
            <person name="Criscuolo A."/>
        </authorList>
    </citation>
    <scope>NUCLEOTIDE SEQUENCE [LARGE SCALE GENOMIC DNA]</scope>
    <source>
        <strain evidence="1">DnA1</strain>
    </source>
</reference>
<dbReference type="GO" id="GO:0032259">
    <property type="term" value="P:methylation"/>
    <property type="evidence" value="ECO:0007669"/>
    <property type="project" value="UniProtKB-KW"/>
</dbReference>
<dbReference type="Pfam" id="PF07021">
    <property type="entry name" value="MetW"/>
    <property type="match status" value="1"/>
</dbReference>
<dbReference type="InterPro" id="IPR029063">
    <property type="entry name" value="SAM-dependent_MTases_sf"/>
</dbReference>
<dbReference type="EMBL" id="UWPJ01000005">
    <property type="protein sequence ID" value="VCU68163.1"/>
    <property type="molecule type" value="Genomic_DNA"/>
</dbReference>
<dbReference type="EC" id="2.1.1.164" evidence="1"/>
<sequence length="203" mass="22660">MTATRQNLRPDLARIAGWIADGSRVLDLGCGDGTLLAHLRDARRARTVGVEISDQHVIECARKGVNVIQQNLEDGLALFEDGQFDTVVLSQTLQAVHNTERILLEMARVAREGIVSFPNFGHWTHGLSILRGHMPVTGQMPYQWYNTPNIHLCTMKDFEALAAKLGLRILTRVTFADGREVSWLPGWRSTLAVYRFASPREAA</sequence>
<evidence type="ECO:0000313" key="1">
    <source>
        <dbReference type="EMBL" id="VCU68163.1"/>
    </source>
</evidence>
<gene>
    <name evidence="1" type="primary">rebM</name>
    <name evidence="1" type="ORF">PIGHUM_00213</name>
</gene>
<accession>A0A3P4AVX6</accession>
<dbReference type="AlphaFoldDB" id="A0A3P4AVX6"/>
<dbReference type="InterPro" id="IPR010743">
    <property type="entry name" value="Methionine_synth_MetW"/>
</dbReference>
<name>A0A3P4AVX6_9BURK</name>
<evidence type="ECO:0000313" key="2">
    <source>
        <dbReference type="Proteomes" id="UP000277294"/>
    </source>
</evidence>
<dbReference type="GO" id="GO:0102082">
    <property type="term" value="F:demethylrebeccamycin--D-glucose O-methyltransferase activity"/>
    <property type="evidence" value="ECO:0007669"/>
    <property type="project" value="UniProtKB-EC"/>
</dbReference>
<dbReference type="PANTHER" id="PTHR43861:SF5">
    <property type="entry name" value="BLL5978 PROTEIN"/>
    <property type="match status" value="1"/>
</dbReference>
<keyword evidence="1" id="KW-0808">Transferase</keyword>